<proteinExistence type="predicted"/>
<dbReference type="Proteomes" id="UP000063699">
    <property type="component" value="Chromosome"/>
</dbReference>
<keyword evidence="3" id="KW-0378">Hydrolase</keyword>
<evidence type="ECO:0000313" key="4">
    <source>
        <dbReference type="Proteomes" id="UP000063699"/>
    </source>
</evidence>
<keyword evidence="1" id="KW-0175">Coiled coil</keyword>
<protein>
    <submittedName>
        <fullName evidence="3">D-alanyl-D-alanine carboxypeptidase</fullName>
    </submittedName>
</protein>
<feature type="coiled-coil region" evidence="1">
    <location>
        <begin position="47"/>
        <end position="88"/>
    </location>
</feature>
<keyword evidence="4" id="KW-1185">Reference proteome</keyword>
<dbReference type="InterPro" id="IPR052179">
    <property type="entry name" value="DD-CPase-like"/>
</dbReference>
<dbReference type="AlphaFoldDB" id="A0A0N9HZM3"/>
<dbReference type="PANTHER" id="PTHR34385">
    <property type="entry name" value="D-ALANYL-D-ALANINE CARBOXYPEPTIDASE"/>
    <property type="match status" value="1"/>
</dbReference>
<organism evidence="3 4">
    <name type="scientific">Kibdelosporangium phytohabitans</name>
    <dbReference type="NCBI Taxonomy" id="860235"/>
    <lineage>
        <taxon>Bacteria</taxon>
        <taxon>Bacillati</taxon>
        <taxon>Actinomycetota</taxon>
        <taxon>Actinomycetes</taxon>
        <taxon>Pseudonocardiales</taxon>
        <taxon>Pseudonocardiaceae</taxon>
        <taxon>Kibdelosporangium</taxon>
    </lineage>
</organism>
<accession>A0A0N9HZM3</accession>
<dbReference type="Gene3D" id="6.10.250.3150">
    <property type="match status" value="1"/>
</dbReference>
<dbReference type="SUPFAM" id="SSF54001">
    <property type="entry name" value="Cysteine proteinases"/>
    <property type="match status" value="1"/>
</dbReference>
<dbReference type="Pfam" id="PF02557">
    <property type="entry name" value="VanY"/>
    <property type="match status" value="1"/>
</dbReference>
<name>A0A0N9HZM3_9PSEU</name>
<dbReference type="InterPro" id="IPR009045">
    <property type="entry name" value="Zn_M74/Hedgehog-like"/>
</dbReference>
<feature type="domain" description="D-alanyl-D-alanine carboxypeptidase-like core" evidence="2">
    <location>
        <begin position="423"/>
        <end position="531"/>
    </location>
</feature>
<dbReference type="CDD" id="cd14814">
    <property type="entry name" value="Peptidase_M15"/>
    <property type="match status" value="1"/>
</dbReference>
<gene>
    <name evidence="3" type="ORF">AOZ06_13580</name>
</gene>
<dbReference type="SUPFAM" id="SSF55166">
    <property type="entry name" value="Hedgehog/DD-peptidase"/>
    <property type="match status" value="1"/>
</dbReference>
<dbReference type="InterPro" id="IPR003709">
    <property type="entry name" value="VanY-like_core_dom"/>
</dbReference>
<keyword evidence="3" id="KW-0645">Protease</keyword>
<dbReference type="PANTHER" id="PTHR34385:SF1">
    <property type="entry name" value="PEPTIDOGLYCAN L-ALANYL-D-GLUTAMATE ENDOPEPTIDASE CWLK"/>
    <property type="match status" value="1"/>
</dbReference>
<dbReference type="Gene3D" id="3.30.1380.10">
    <property type="match status" value="1"/>
</dbReference>
<evidence type="ECO:0000259" key="2">
    <source>
        <dbReference type="Pfam" id="PF02557"/>
    </source>
</evidence>
<evidence type="ECO:0000256" key="1">
    <source>
        <dbReference type="SAM" id="Coils"/>
    </source>
</evidence>
<dbReference type="OrthoDB" id="1099523at2"/>
<dbReference type="Gene3D" id="3.90.1720.10">
    <property type="entry name" value="endopeptidase domain like (from Nostoc punctiforme)"/>
    <property type="match status" value="1"/>
</dbReference>
<reference evidence="3 4" key="1">
    <citation type="submission" date="2015-07" db="EMBL/GenBank/DDBJ databases">
        <title>Genome sequencing of Kibdelosporangium phytohabitans.</title>
        <authorList>
            <person name="Qin S."/>
            <person name="Xing K."/>
        </authorList>
    </citation>
    <scope>NUCLEOTIDE SEQUENCE [LARGE SCALE GENOMIC DNA]</scope>
    <source>
        <strain evidence="3 4">KLBMP1111</strain>
    </source>
</reference>
<evidence type="ECO:0000313" key="3">
    <source>
        <dbReference type="EMBL" id="ALG07802.1"/>
    </source>
</evidence>
<dbReference type="KEGG" id="kphy:AOZ06_13580"/>
<dbReference type="GO" id="GO:0006508">
    <property type="term" value="P:proteolysis"/>
    <property type="evidence" value="ECO:0007669"/>
    <property type="project" value="InterPro"/>
</dbReference>
<dbReference type="GO" id="GO:0004180">
    <property type="term" value="F:carboxypeptidase activity"/>
    <property type="evidence" value="ECO:0007669"/>
    <property type="project" value="UniProtKB-KW"/>
</dbReference>
<sequence>MPGVRVGAGLLAVAVLLGAQPPEEAGVVPGATTPDSRPGEAFADPVVAQLQRTASDVQRELGSLANDIHAAEQAVRESSAALDKARAAREAADAAVRARQADMDRYAAALLGSYGRPNQFKVFLLARSPSDFLGGSSLMARVQEAETEELTGAIQRHQTAVRAETAASAAAKNATDRKTDLDRRNGDATNRAAALTGEFRATLAQANSAVVAMQQAQRTRNEQTAANWRAYTDELIAAGIKPSANATEVTLPSGERLLVMPETTVRAVTAAVGALGKPYVPQGDGPDAYSCDGLTRAAYGLQGSAAEQMAVLQPVTDPQPGDLAFIGPGRYGVQSVGVVLDPRTMVTADARLVGVVVSDIPTSVLGYARPSLPRRPAQPVPQRTDTGLVWRCGGVDLPTGGWSGYPNGLIPGSALCAIGVGTHRLRCDAAFSFQGLSAAFGTAFGRPLCVTDSYRTFEEQVRLYGVKPALAAVPGTSNHGWGLAVDLCGGAQSSGTAEHAWLRANAGRFGWRNPPWAQPGRGREEPWHWEFGTG</sequence>
<dbReference type="InterPro" id="IPR038765">
    <property type="entry name" value="Papain-like_cys_pep_sf"/>
</dbReference>
<keyword evidence="3" id="KW-0121">Carboxypeptidase</keyword>
<dbReference type="EMBL" id="CP012752">
    <property type="protein sequence ID" value="ALG07802.1"/>
    <property type="molecule type" value="Genomic_DNA"/>
</dbReference>
<dbReference type="STRING" id="860235.AOZ06_13580"/>